<reference evidence="2" key="1">
    <citation type="journal article" date="2018" name="Gigascience">
        <title>Genome assembly of the Pink Ipe (Handroanthus impetiginosus, Bignoniaceae), a highly valued, ecologically keystone Neotropical timber forest tree.</title>
        <authorList>
            <person name="Silva-Junior O.B."/>
            <person name="Grattapaglia D."/>
            <person name="Novaes E."/>
            <person name="Collevatti R.G."/>
        </authorList>
    </citation>
    <scope>NUCLEOTIDE SEQUENCE [LARGE SCALE GENOMIC DNA]</scope>
    <source>
        <strain evidence="2">cv. UFG-1</strain>
    </source>
</reference>
<name>A0A2G9GZT0_9LAMI</name>
<dbReference type="Proteomes" id="UP000231279">
    <property type="component" value="Unassembled WGS sequence"/>
</dbReference>
<keyword evidence="2" id="KW-1185">Reference proteome</keyword>
<proteinExistence type="predicted"/>
<protein>
    <submittedName>
        <fullName evidence="1">Uncharacterized protein</fullName>
    </submittedName>
</protein>
<comment type="caution">
    <text evidence="1">The sequence shown here is derived from an EMBL/GenBank/DDBJ whole genome shotgun (WGS) entry which is preliminary data.</text>
</comment>
<evidence type="ECO:0000313" key="1">
    <source>
        <dbReference type="EMBL" id="PIN10786.1"/>
    </source>
</evidence>
<dbReference type="AlphaFoldDB" id="A0A2G9GZT0"/>
<organism evidence="1 2">
    <name type="scientific">Handroanthus impetiginosus</name>
    <dbReference type="NCBI Taxonomy" id="429701"/>
    <lineage>
        <taxon>Eukaryota</taxon>
        <taxon>Viridiplantae</taxon>
        <taxon>Streptophyta</taxon>
        <taxon>Embryophyta</taxon>
        <taxon>Tracheophyta</taxon>
        <taxon>Spermatophyta</taxon>
        <taxon>Magnoliopsida</taxon>
        <taxon>eudicotyledons</taxon>
        <taxon>Gunneridae</taxon>
        <taxon>Pentapetalae</taxon>
        <taxon>asterids</taxon>
        <taxon>lamiids</taxon>
        <taxon>Lamiales</taxon>
        <taxon>Bignoniaceae</taxon>
        <taxon>Crescentiina</taxon>
        <taxon>Tabebuia alliance</taxon>
        <taxon>Handroanthus</taxon>
    </lineage>
</organism>
<evidence type="ECO:0000313" key="2">
    <source>
        <dbReference type="Proteomes" id="UP000231279"/>
    </source>
</evidence>
<accession>A0A2G9GZT0</accession>
<gene>
    <name evidence="1" type="ORF">CDL12_16619</name>
</gene>
<sequence length="91" mass="10311">MNCLINNQSLPSSFDQFIMNFNMSKLDVMVNELVNILVTIESTMKKNKMVLVASTSKAHKGKMGKKKKIGFFSKGKQVPKPLVQNKKESQY</sequence>
<dbReference type="OrthoDB" id="904370at2759"/>
<dbReference type="EMBL" id="NKXS01003126">
    <property type="protein sequence ID" value="PIN10786.1"/>
    <property type="molecule type" value="Genomic_DNA"/>
</dbReference>